<sequence length="117" mass="13370">MLENRSSTAISQKSRDFQALLRHSVQPKPSLSSKTWVMTESIAPPHAQDPTDIPVMNPTIFGKYCPGSKQHRQGRNDNSNEHRLSWTDSVEKYAAQHGKYKHSSRQKSTNPCYRSSW</sequence>
<dbReference type="EMBL" id="JANBPU010000023">
    <property type="protein sequence ID" value="KAJ1919679.1"/>
    <property type="molecule type" value="Genomic_DNA"/>
</dbReference>
<evidence type="ECO:0000313" key="2">
    <source>
        <dbReference type="EMBL" id="KAJ1919679.1"/>
    </source>
</evidence>
<dbReference type="AlphaFoldDB" id="A0A9W8DVK4"/>
<feature type="compositionally biased region" description="Polar residues" evidence="1">
    <location>
        <begin position="106"/>
        <end position="117"/>
    </location>
</feature>
<proteinExistence type="predicted"/>
<comment type="caution">
    <text evidence="2">The sequence shown here is derived from an EMBL/GenBank/DDBJ whole genome shotgun (WGS) entry which is preliminary data.</text>
</comment>
<evidence type="ECO:0000256" key="1">
    <source>
        <dbReference type="SAM" id="MobiDB-lite"/>
    </source>
</evidence>
<organism evidence="2 3">
    <name type="scientific">Mycoemilia scoparia</name>
    <dbReference type="NCBI Taxonomy" id="417184"/>
    <lineage>
        <taxon>Eukaryota</taxon>
        <taxon>Fungi</taxon>
        <taxon>Fungi incertae sedis</taxon>
        <taxon>Zoopagomycota</taxon>
        <taxon>Kickxellomycotina</taxon>
        <taxon>Kickxellomycetes</taxon>
        <taxon>Kickxellales</taxon>
        <taxon>Kickxellaceae</taxon>
        <taxon>Mycoemilia</taxon>
    </lineage>
</organism>
<keyword evidence="3" id="KW-1185">Reference proteome</keyword>
<name>A0A9W8DVK4_9FUNG</name>
<accession>A0A9W8DVK4</accession>
<evidence type="ECO:0000313" key="3">
    <source>
        <dbReference type="Proteomes" id="UP001150538"/>
    </source>
</evidence>
<gene>
    <name evidence="2" type="ORF">H4219_001820</name>
</gene>
<dbReference type="Proteomes" id="UP001150538">
    <property type="component" value="Unassembled WGS sequence"/>
</dbReference>
<protein>
    <submittedName>
        <fullName evidence="2">Uncharacterized protein</fullName>
    </submittedName>
</protein>
<feature type="region of interest" description="Disordered" evidence="1">
    <location>
        <begin position="64"/>
        <end position="117"/>
    </location>
</feature>
<feature type="compositionally biased region" description="Basic and acidic residues" evidence="1">
    <location>
        <begin position="74"/>
        <end position="91"/>
    </location>
</feature>
<reference evidence="2" key="1">
    <citation type="submission" date="2022-07" db="EMBL/GenBank/DDBJ databases">
        <title>Phylogenomic reconstructions and comparative analyses of Kickxellomycotina fungi.</title>
        <authorList>
            <person name="Reynolds N.K."/>
            <person name="Stajich J.E."/>
            <person name="Barry K."/>
            <person name="Grigoriev I.V."/>
            <person name="Crous P."/>
            <person name="Smith M.E."/>
        </authorList>
    </citation>
    <scope>NUCLEOTIDE SEQUENCE</scope>
    <source>
        <strain evidence="2">NBRC 100468</strain>
    </source>
</reference>